<evidence type="ECO:0000313" key="1">
    <source>
        <dbReference type="EMBL" id="VZO37904.1"/>
    </source>
</evidence>
<sequence length="246" mass="27432">MKVKRLGNLPYLVKSTYASAMRATGRLLTRAKVLSASPPVRSHRLQHWAYSLTRVHDSMAIVELGVPWWTYDAIDHIERVLDARPDDLRVFEYGSGASTFWLARRAREIHTVEHHAGFAKTIGPELAKLEDVTFHLVEPVRSEHPVIGSLKSGNAGLDFKAYVTTIDAVGGLFDVVVIDGRARAACLRAAIPHLAEDGIIVFDNTRRRRYRKAIEKSGLEETRFTGLTPTLPYPEQTSVLTRAAGH</sequence>
<dbReference type="SUPFAM" id="SSF53335">
    <property type="entry name" value="S-adenosyl-L-methionine-dependent methyltransferases"/>
    <property type="match status" value="1"/>
</dbReference>
<dbReference type="Gene3D" id="3.40.50.150">
    <property type="entry name" value="Vaccinia Virus protein VP39"/>
    <property type="match status" value="1"/>
</dbReference>
<reference evidence="1 2" key="1">
    <citation type="submission" date="2019-11" db="EMBL/GenBank/DDBJ databases">
        <authorList>
            <person name="Criscuolo A."/>
        </authorList>
    </citation>
    <scope>NUCLEOTIDE SEQUENCE [LARGE SCALE GENOMIC DNA]</scope>
    <source>
        <strain evidence="1">CIP111667</strain>
    </source>
</reference>
<dbReference type="EMBL" id="CACRYJ010000042">
    <property type="protein sequence ID" value="VZO37904.1"/>
    <property type="molecule type" value="Genomic_DNA"/>
</dbReference>
<accession>A0A7M4DL14</accession>
<evidence type="ECO:0008006" key="3">
    <source>
        <dbReference type="Google" id="ProtNLM"/>
    </source>
</evidence>
<organism evidence="1 2">
    <name type="scientific">Occultella aeris</name>
    <dbReference type="NCBI Taxonomy" id="2761496"/>
    <lineage>
        <taxon>Bacteria</taxon>
        <taxon>Bacillati</taxon>
        <taxon>Actinomycetota</taxon>
        <taxon>Actinomycetes</taxon>
        <taxon>Micrococcales</taxon>
        <taxon>Ruaniaceae</taxon>
        <taxon>Occultella</taxon>
    </lineage>
</organism>
<name>A0A7M4DL14_9MICO</name>
<gene>
    <name evidence="1" type="ORF">HALOF300_02829</name>
</gene>
<dbReference type="AlphaFoldDB" id="A0A7M4DL14"/>
<dbReference type="Pfam" id="PF13578">
    <property type="entry name" value="Methyltransf_24"/>
    <property type="match status" value="1"/>
</dbReference>
<protein>
    <recommendedName>
        <fullName evidence="3">Class I SAM-dependent methyltransferase</fullName>
    </recommendedName>
</protein>
<dbReference type="Proteomes" id="UP000419743">
    <property type="component" value="Unassembled WGS sequence"/>
</dbReference>
<comment type="caution">
    <text evidence="1">The sequence shown here is derived from an EMBL/GenBank/DDBJ whole genome shotgun (WGS) entry which is preliminary data.</text>
</comment>
<keyword evidence="2" id="KW-1185">Reference proteome</keyword>
<dbReference type="InterPro" id="IPR029063">
    <property type="entry name" value="SAM-dependent_MTases_sf"/>
</dbReference>
<proteinExistence type="predicted"/>
<evidence type="ECO:0000313" key="2">
    <source>
        <dbReference type="Proteomes" id="UP000419743"/>
    </source>
</evidence>